<dbReference type="Proteomes" id="UP000823388">
    <property type="component" value="Chromosome 5K"/>
</dbReference>
<protein>
    <submittedName>
        <fullName evidence="2">Uncharacterized protein</fullName>
    </submittedName>
</protein>
<evidence type="ECO:0000313" key="2">
    <source>
        <dbReference type="EMBL" id="KAG2598098.1"/>
    </source>
</evidence>
<accession>A0A8T0SM63</accession>
<name>A0A8T0SM63_PANVG</name>
<feature type="region of interest" description="Disordered" evidence="1">
    <location>
        <begin position="53"/>
        <end position="80"/>
    </location>
</feature>
<gene>
    <name evidence="2" type="ORF">PVAP13_5KG348207</name>
</gene>
<sequence>MCHFLITKVKAFCGFPIFKRVKCGMITRVVSRGTSPLPLPGWIQRGVGGSIPPTSGALWKEEERRREKKKKMGAEGRRRR</sequence>
<evidence type="ECO:0000313" key="3">
    <source>
        <dbReference type="Proteomes" id="UP000823388"/>
    </source>
</evidence>
<comment type="caution">
    <text evidence="2">The sequence shown here is derived from an EMBL/GenBank/DDBJ whole genome shotgun (WGS) entry which is preliminary data.</text>
</comment>
<dbReference type="AlphaFoldDB" id="A0A8T0SM63"/>
<proteinExistence type="predicted"/>
<reference evidence="2" key="1">
    <citation type="submission" date="2020-05" db="EMBL/GenBank/DDBJ databases">
        <title>WGS assembly of Panicum virgatum.</title>
        <authorList>
            <person name="Lovell J.T."/>
            <person name="Jenkins J."/>
            <person name="Shu S."/>
            <person name="Juenger T.E."/>
            <person name="Schmutz J."/>
        </authorList>
    </citation>
    <scope>NUCLEOTIDE SEQUENCE</scope>
    <source>
        <strain evidence="2">AP13</strain>
    </source>
</reference>
<dbReference type="EMBL" id="CM029045">
    <property type="protein sequence ID" value="KAG2598098.1"/>
    <property type="molecule type" value="Genomic_DNA"/>
</dbReference>
<evidence type="ECO:0000256" key="1">
    <source>
        <dbReference type="SAM" id="MobiDB-lite"/>
    </source>
</evidence>
<keyword evidence="3" id="KW-1185">Reference proteome</keyword>
<organism evidence="2 3">
    <name type="scientific">Panicum virgatum</name>
    <name type="common">Blackwell switchgrass</name>
    <dbReference type="NCBI Taxonomy" id="38727"/>
    <lineage>
        <taxon>Eukaryota</taxon>
        <taxon>Viridiplantae</taxon>
        <taxon>Streptophyta</taxon>
        <taxon>Embryophyta</taxon>
        <taxon>Tracheophyta</taxon>
        <taxon>Spermatophyta</taxon>
        <taxon>Magnoliopsida</taxon>
        <taxon>Liliopsida</taxon>
        <taxon>Poales</taxon>
        <taxon>Poaceae</taxon>
        <taxon>PACMAD clade</taxon>
        <taxon>Panicoideae</taxon>
        <taxon>Panicodae</taxon>
        <taxon>Paniceae</taxon>
        <taxon>Panicinae</taxon>
        <taxon>Panicum</taxon>
        <taxon>Panicum sect. Hiantes</taxon>
    </lineage>
</organism>